<reference evidence="2" key="1">
    <citation type="submission" date="2020-10" db="EMBL/GenBank/DDBJ databases">
        <authorList>
            <person name="Gilroy R."/>
        </authorList>
    </citation>
    <scope>NUCLEOTIDE SEQUENCE</scope>
    <source>
        <strain evidence="2">10532</strain>
    </source>
</reference>
<dbReference type="InterPro" id="IPR013783">
    <property type="entry name" value="Ig-like_fold"/>
</dbReference>
<feature type="compositionally biased region" description="Gly residues" evidence="1">
    <location>
        <begin position="207"/>
        <end position="221"/>
    </location>
</feature>
<dbReference type="InterPro" id="IPR036179">
    <property type="entry name" value="Ig-like_dom_sf"/>
</dbReference>
<reference evidence="2" key="2">
    <citation type="journal article" date="2021" name="PeerJ">
        <title>Extensive microbial diversity within the chicken gut microbiome revealed by metagenomics and culture.</title>
        <authorList>
            <person name="Gilroy R."/>
            <person name="Ravi A."/>
            <person name="Getino M."/>
            <person name="Pursley I."/>
            <person name="Horton D.L."/>
            <person name="Alikhan N.F."/>
            <person name="Baker D."/>
            <person name="Gharbi K."/>
            <person name="Hall N."/>
            <person name="Watson M."/>
            <person name="Adriaenssens E.M."/>
            <person name="Foster-Nyarko E."/>
            <person name="Jarju S."/>
            <person name="Secka A."/>
            <person name="Antonio M."/>
            <person name="Oren A."/>
            <person name="Chaudhuri R.R."/>
            <person name="La Ragione R."/>
            <person name="Hildebrand F."/>
            <person name="Pallen M.J."/>
        </authorList>
    </citation>
    <scope>NUCLEOTIDE SEQUENCE</scope>
    <source>
        <strain evidence="2">10532</strain>
    </source>
</reference>
<evidence type="ECO:0000256" key="1">
    <source>
        <dbReference type="SAM" id="MobiDB-lite"/>
    </source>
</evidence>
<gene>
    <name evidence="2" type="ORF">IAA81_00380</name>
</gene>
<protein>
    <submittedName>
        <fullName evidence="2">Immunoglobulin domain-containing protein</fullName>
    </submittedName>
</protein>
<comment type="caution">
    <text evidence="2">The sequence shown here is derived from an EMBL/GenBank/DDBJ whole genome shotgun (WGS) entry which is preliminary data.</text>
</comment>
<proteinExistence type="predicted"/>
<evidence type="ECO:0000313" key="2">
    <source>
        <dbReference type="EMBL" id="MBO8456668.1"/>
    </source>
</evidence>
<feature type="region of interest" description="Disordered" evidence="1">
    <location>
        <begin position="205"/>
        <end position="227"/>
    </location>
</feature>
<name>A0A9D9HMX6_9SPIR</name>
<sequence length="227" mass="24108">MRKFYSIIFVLVLFLTSCYNPFGTVRNLVEGAAPEDKNCVLTYYIPLETGGYKVLRTILYSPGTKVRLIGDPSSSDDFLGWFTQPDSGRKVSDLVIYTDTNLYARYGTAVDAQVPSITKQPTGATYSLNAKASSMTVEASVSDGGVLSYQWFKDGKEISGAVTDSYTPSTSEAGSSVYYVRVTNTLSGATGNTVASVDSDKVTVKVSGGGSSSSGETGTGGIDIDFN</sequence>
<organism evidence="2 3">
    <name type="scientific">Candidatus Gallitreponema excrementavium</name>
    <dbReference type="NCBI Taxonomy" id="2840840"/>
    <lineage>
        <taxon>Bacteria</taxon>
        <taxon>Pseudomonadati</taxon>
        <taxon>Spirochaetota</taxon>
        <taxon>Spirochaetia</taxon>
        <taxon>Spirochaetales</taxon>
        <taxon>Candidatus Gallitreponema</taxon>
    </lineage>
</organism>
<dbReference type="PROSITE" id="PS51257">
    <property type="entry name" value="PROKAR_LIPOPROTEIN"/>
    <property type="match status" value="1"/>
</dbReference>
<dbReference type="Gene3D" id="2.60.40.10">
    <property type="entry name" value="Immunoglobulins"/>
    <property type="match status" value="1"/>
</dbReference>
<dbReference type="SUPFAM" id="SSF48726">
    <property type="entry name" value="Immunoglobulin"/>
    <property type="match status" value="1"/>
</dbReference>
<dbReference type="Proteomes" id="UP000823638">
    <property type="component" value="Unassembled WGS sequence"/>
</dbReference>
<dbReference type="AlphaFoldDB" id="A0A9D9HMX6"/>
<evidence type="ECO:0000313" key="3">
    <source>
        <dbReference type="Proteomes" id="UP000823638"/>
    </source>
</evidence>
<accession>A0A9D9HMX6</accession>
<dbReference type="EMBL" id="JADIMM010000008">
    <property type="protein sequence ID" value="MBO8456668.1"/>
    <property type="molecule type" value="Genomic_DNA"/>
</dbReference>